<gene>
    <name evidence="2" type="ORF">EZS28_052532</name>
</gene>
<proteinExistence type="predicted"/>
<feature type="compositionally biased region" description="Acidic residues" evidence="1">
    <location>
        <begin position="25"/>
        <end position="61"/>
    </location>
</feature>
<comment type="caution">
    <text evidence="2">The sequence shown here is derived from an EMBL/GenBank/DDBJ whole genome shotgun (WGS) entry which is preliminary data.</text>
</comment>
<evidence type="ECO:0000256" key="1">
    <source>
        <dbReference type="SAM" id="MobiDB-lite"/>
    </source>
</evidence>
<protein>
    <submittedName>
        <fullName evidence="2">Uncharacterized protein</fullName>
    </submittedName>
</protein>
<organism evidence="2 3">
    <name type="scientific">Streblomastix strix</name>
    <dbReference type="NCBI Taxonomy" id="222440"/>
    <lineage>
        <taxon>Eukaryota</taxon>
        <taxon>Metamonada</taxon>
        <taxon>Preaxostyla</taxon>
        <taxon>Oxymonadida</taxon>
        <taxon>Streblomastigidae</taxon>
        <taxon>Streblomastix</taxon>
    </lineage>
</organism>
<name>A0A5J4S3U0_9EUKA</name>
<evidence type="ECO:0000313" key="3">
    <source>
        <dbReference type="Proteomes" id="UP000324800"/>
    </source>
</evidence>
<dbReference type="EMBL" id="SNRW01040938">
    <property type="protein sequence ID" value="KAA6340438.1"/>
    <property type="molecule type" value="Genomic_DNA"/>
</dbReference>
<accession>A0A5J4S3U0</accession>
<evidence type="ECO:0000313" key="2">
    <source>
        <dbReference type="EMBL" id="KAA6340438.1"/>
    </source>
</evidence>
<reference evidence="2 3" key="1">
    <citation type="submission" date="2019-03" db="EMBL/GenBank/DDBJ databases">
        <title>Single cell metagenomics reveals metabolic interactions within the superorganism composed of flagellate Streblomastix strix and complex community of Bacteroidetes bacteria on its surface.</title>
        <authorList>
            <person name="Treitli S.C."/>
            <person name="Kolisko M."/>
            <person name="Husnik F."/>
            <person name="Keeling P."/>
            <person name="Hampl V."/>
        </authorList>
    </citation>
    <scope>NUCLEOTIDE SEQUENCE [LARGE SCALE GENOMIC DNA]</scope>
    <source>
        <strain evidence="2">ST1C</strain>
    </source>
</reference>
<dbReference type="Proteomes" id="UP000324800">
    <property type="component" value="Unassembled WGS sequence"/>
</dbReference>
<dbReference type="AlphaFoldDB" id="A0A5J4S3U0"/>
<feature type="region of interest" description="Disordered" evidence="1">
    <location>
        <begin position="24"/>
        <end position="61"/>
    </location>
</feature>
<sequence>MNEGEEKEKDDYYLELEIICIISDQFDDDDDVEDGDEDDDVEDDDEDDDVEDGDEDDDVEYDDDVCNLWCFTIYEDGFAIILLIFHPIIYAISTNSSR</sequence>